<evidence type="ECO:0000256" key="7">
    <source>
        <dbReference type="RuleBase" id="RU363032"/>
    </source>
</evidence>
<feature type="transmembrane region" description="Helical" evidence="7">
    <location>
        <begin position="176"/>
        <end position="197"/>
    </location>
</feature>
<feature type="transmembrane region" description="Helical" evidence="7">
    <location>
        <begin position="281"/>
        <end position="303"/>
    </location>
</feature>
<evidence type="ECO:0000256" key="5">
    <source>
        <dbReference type="ARBA" id="ARBA00022989"/>
    </source>
</evidence>
<dbReference type="Proteomes" id="UP000587477">
    <property type="component" value="Chromosome"/>
</dbReference>
<keyword evidence="2 7" id="KW-0813">Transport</keyword>
<proteinExistence type="inferred from homology"/>
<accession>A0A411A929</accession>
<name>A0A411A929_BACVE</name>
<evidence type="ECO:0000313" key="9">
    <source>
        <dbReference type="Proteomes" id="UP000587477"/>
    </source>
</evidence>
<dbReference type="InterPro" id="IPR050809">
    <property type="entry name" value="UgpAE/MalFG_permease"/>
</dbReference>
<comment type="similarity">
    <text evidence="7">Belongs to the binding-protein-dependent transport system permease family.</text>
</comment>
<dbReference type="RefSeq" id="WP_007612994.1">
    <property type="nucleotide sequence ID" value="NZ_BDDG01000002.1"/>
</dbReference>
<evidence type="ECO:0000256" key="4">
    <source>
        <dbReference type="ARBA" id="ARBA00022692"/>
    </source>
</evidence>
<feature type="transmembrane region" description="Helical" evidence="7">
    <location>
        <begin position="125"/>
        <end position="146"/>
    </location>
</feature>
<evidence type="ECO:0000256" key="2">
    <source>
        <dbReference type="ARBA" id="ARBA00022448"/>
    </source>
</evidence>
<keyword evidence="3" id="KW-1003">Cell membrane</keyword>
<reference evidence="9" key="1">
    <citation type="submission" date="2020-10" db="EMBL/GenBank/DDBJ databases">
        <title>Complete genome sequence of Bacillus velezensis NST6.</title>
        <authorList>
            <person name="Choi J."/>
        </authorList>
    </citation>
    <scope>NUCLEOTIDE SEQUENCE [LARGE SCALE GENOMIC DNA]</scope>
    <source>
        <strain evidence="9">NST6</strain>
    </source>
</reference>
<evidence type="ECO:0000313" key="8">
    <source>
        <dbReference type="EMBL" id="QOY27910.1"/>
    </source>
</evidence>
<dbReference type="EMBL" id="CP063687">
    <property type="protein sequence ID" value="QOY27910.1"/>
    <property type="molecule type" value="Genomic_DNA"/>
</dbReference>
<keyword evidence="5 7" id="KW-1133">Transmembrane helix</keyword>
<evidence type="ECO:0000256" key="1">
    <source>
        <dbReference type="ARBA" id="ARBA00004651"/>
    </source>
</evidence>
<dbReference type="PROSITE" id="PS50928">
    <property type="entry name" value="ABC_TM1"/>
    <property type="match status" value="1"/>
</dbReference>
<keyword evidence="6 7" id="KW-0472">Membrane</keyword>
<dbReference type="AlphaFoldDB" id="A0A411A929"/>
<dbReference type="GO" id="GO:0055085">
    <property type="term" value="P:transmembrane transport"/>
    <property type="evidence" value="ECO:0007669"/>
    <property type="project" value="InterPro"/>
</dbReference>
<dbReference type="SUPFAM" id="SSF161098">
    <property type="entry name" value="MetI-like"/>
    <property type="match status" value="1"/>
</dbReference>
<dbReference type="InterPro" id="IPR000515">
    <property type="entry name" value="MetI-like"/>
</dbReference>
<dbReference type="GO" id="GO:0005886">
    <property type="term" value="C:plasma membrane"/>
    <property type="evidence" value="ECO:0007669"/>
    <property type="project" value="UniProtKB-SubCell"/>
</dbReference>
<organism evidence="8 9">
    <name type="scientific">Bacillus velezensis</name>
    <dbReference type="NCBI Taxonomy" id="492670"/>
    <lineage>
        <taxon>Bacteria</taxon>
        <taxon>Bacillati</taxon>
        <taxon>Bacillota</taxon>
        <taxon>Bacilli</taxon>
        <taxon>Bacillales</taxon>
        <taxon>Bacillaceae</taxon>
        <taxon>Bacillus</taxon>
        <taxon>Bacillus amyloliquefaciens group</taxon>
    </lineage>
</organism>
<dbReference type="CDD" id="cd06261">
    <property type="entry name" value="TM_PBP2"/>
    <property type="match status" value="1"/>
</dbReference>
<gene>
    <name evidence="8" type="primary">araP_2</name>
    <name evidence="8" type="ORF">BACVE_002948</name>
</gene>
<dbReference type="Gene3D" id="1.10.3720.10">
    <property type="entry name" value="MetI-like"/>
    <property type="match status" value="1"/>
</dbReference>
<feature type="transmembrane region" description="Helical" evidence="7">
    <location>
        <begin position="93"/>
        <end position="113"/>
    </location>
</feature>
<dbReference type="Pfam" id="PF00528">
    <property type="entry name" value="BPD_transp_1"/>
    <property type="match status" value="1"/>
</dbReference>
<dbReference type="PANTHER" id="PTHR43227:SF7">
    <property type="entry name" value="ARABINOOLIGOSACCHARIDES TRANSPORT SYSTEM PERMEASE PROTEIN ARAP"/>
    <property type="match status" value="1"/>
</dbReference>
<comment type="subcellular location">
    <subcellularLocation>
        <location evidence="1 7">Cell membrane</location>
        <topology evidence="1 7">Multi-pass membrane protein</topology>
    </subcellularLocation>
</comment>
<evidence type="ECO:0000256" key="6">
    <source>
        <dbReference type="ARBA" id="ARBA00023136"/>
    </source>
</evidence>
<keyword evidence="4 7" id="KW-0812">Transmembrane</keyword>
<evidence type="ECO:0000256" key="3">
    <source>
        <dbReference type="ARBA" id="ARBA00022475"/>
    </source>
</evidence>
<dbReference type="InterPro" id="IPR035906">
    <property type="entry name" value="MetI-like_sf"/>
</dbReference>
<sequence length="313" mass="35185">MRPVKTETAQTVSAVREKPRRRNVLYSKKAAPYLFTAPFIISFLVFFLYPIISVFIMSFQRILPGEITFVGFSNYTALLNPTFYTALFNTLEYTFWTLIVLIPVPLLLAVILNSKLVRFRNVFKSALFVPALTSTIVAGIIFRLMFGEMNTSLANELMMKLGASPQNWLNNKGTGMFLMVLLASWRWMGINILYFLAGLQNVPKELYEAAEIDGASTWKKFRHITLPFLKPVSVYVLTISIIGGFRMFEESYVLWQNNSPGNIGLTLVGYLYQQGLAYNEMGYGAAIGIVLLLVILLVSLVSLKLSGSFKGEG</sequence>
<protein>
    <submittedName>
        <fullName evidence="8">L-arabinose transport system permease protein AraP</fullName>
    </submittedName>
</protein>
<feature type="transmembrane region" description="Helical" evidence="7">
    <location>
        <begin position="33"/>
        <end position="55"/>
    </location>
</feature>
<dbReference type="PANTHER" id="PTHR43227">
    <property type="entry name" value="BLL4140 PROTEIN"/>
    <property type="match status" value="1"/>
</dbReference>
<feature type="transmembrane region" description="Helical" evidence="7">
    <location>
        <begin position="228"/>
        <end position="248"/>
    </location>
</feature>